<proteinExistence type="predicted"/>
<dbReference type="GO" id="GO:0006357">
    <property type="term" value="P:regulation of transcription by RNA polymerase II"/>
    <property type="evidence" value="ECO:0007669"/>
    <property type="project" value="TreeGrafter"/>
</dbReference>
<dbReference type="EMBL" id="JAFNEN010000539">
    <property type="protein sequence ID" value="KAG8180972.1"/>
    <property type="molecule type" value="Genomic_DNA"/>
</dbReference>
<accession>A0AAV6U8W7</accession>
<dbReference type="InterPro" id="IPR006578">
    <property type="entry name" value="MADF-dom"/>
</dbReference>
<dbReference type="Pfam" id="PF10545">
    <property type="entry name" value="MADF_DNA_bdg"/>
    <property type="match status" value="1"/>
</dbReference>
<name>A0AAV6U8W7_9ARAC</name>
<dbReference type="Proteomes" id="UP000827092">
    <property type="component" value="Unassembled WGS sequence"/>
</dbReference>
<dbReference type="SMART" id="SM00595">
    <property type="entry name" value="MADF"/>
    <property type="match status" value="1"/>
</dbReference>
<protein>
    <recommendedName>
        <fullName evidence="1">MADF domain-containing protein</fullName>
    </recommendedName>
</protein>
<dbReference type="PANTHER" id="PTHR12243:SF67">
    <property type="entry name" value="COREPRESSOR OF PANGOLIN, ISOFORM A-RELATED"/>
    <property type="match status" value="1"/>
</dbReference>
<feature type="domain" description="MADF" evidence="1">
    <location>
        <begin position="28"/>
        <end position="114"/>
    </location>
</feature>
<evidence type="ECO:0000313" key="2">
    <source>
        <dbReference type="EMBL" id="KAG8180972.1"/>
    </source>
</evidence>
<organism evidence="2 3">
    <name type="scientific">Oedothorax gibbosus</name>
    <dbReference type="NCBI Taxonomy" id="931172"/>
    <lineage>
        <taxon>Eukaryota</taxon>
        <taxon>Metazoa</taxon>
        <taxon>Ecdysozoa</taxon>
        <taxon>Arthropoda</taxon>
        <taxon>Chelicerata</taxon>
        <taxon>Arachnida</taxon>
        <taxon>Araneae</taxon>
        <taxon>Araneomorphae</taxon>
        <taxon>Entelegynae</taxon>
        <taxon>Araneoidea</taxon>
        <taxon>Linyphiidae</taxon>
        <taxon>Erigoninae</taxon>
        <taxon>Oedothorax</taxon>
    </lineage>
</organism>
<dbReference type="GO" id="GO:0005634">
    <property type="term" value="C:nucleus"/>
    <property type="evidence" value="ECO:0007669"/>
    <property type="project" value="TreeGrafter"/>
</dbReference>
<reference evidence="2 3" key="1">
    <citation type="journal article" date="2022" name="Nat. Ecol. Evol.">
        <title>A masculinizing supergene underlies an exaggerated male reproductive morph in a spider.</title>
        <authorList>
            <person name="Hendrickx F."/>
            <person name="De Corte Z."/>
            <person name="Sonet G."/>
            <person name="Van Belleghem S.M."/>
            <person name="Kostlbacher S."/>
            <person name="Vangestel C."/>
        </authorList>
    </citation>
    <scope>NUCLEOTIDE SEQUENCE [LARGE SCALE GENOMIC DNA]</scope>
    <source>
        <strain evidence="2">W744_W776</strain>
    </source>
</reference>
<dbReference type="AlphaFoldDB" id="A0AAV6U8W7"/>
<dbReference type="PANTHER" id="PTHR12243">
    <property type="entry name" value="MADF DOMAIN TRANSCRIPTION FACTOR"/>
    <property type="match status" value="1"/>
</dbReference>
<dbReference type="InterPro" id="IPR039353">
    <property type="entry name" value="TF_Adf1"/>
</dbReference>
<comment type="caution">
    <text evidence="2">The sequence shown here is derived from an EMBL/GenBank/DDBJ whole genome shotgun (WGS) entry which is preliminary data.</text>
</comment>
<dbReference type="PROSITE" id="PS51029">
    <property type="entry name" value="MADF"/>
    <property type="match status" value="1"/>
</dbReference>
<sequence>MSSLDSSDDSSSSVEPSCKWSNNEVVLQLINAYKNKPILWNPTHPHYNCPQLKKKAWGKLAKNFNVSEKTVQNKMSNLRNTLKQNMIRREDLGPTYKITWFAYKAMLFLEPFMKAVQEVNKKSAFEKRIYNATEANTIKEFPAASTSTAQGEWCYDAK</sequence>
<keyword evidence="3" id="KW-1185">Reference proteome</keyword>
<evidence type="ECO:0000313" key="3">
    <source>
        <dbReference type="Proteomes" id="UP000827092"/>
    </source>
</evidence>
<gene>
    <name evidence="2" type="ORF">JTE90_024720</name>
</gene>
<evidence type="ECO:0000259" key="1">
    <source>
        <dbReference type="PROSITE" id="PS51029"/>
    </source>
</evidence>
<dbReference type="GO" id="GO:0005667">
    <property type="term" value="C:transcription regulator complex"/>
    <property type="evidence" value="ECO:0007669"/>
    <property type="project" value="TreeGrafter"/>
</dbReference>